<dbReference type="InterPro" id="IPR050993">
    <property type="entry name" value="Isochorismatase_domain"/>
</dbReference>
<reference evidence="3" key="1">
    <citation type="submission" date="2023-07" db="EMBL/GenBank/DDBJ databases">
        <title>Conexibacter stalactiti sp. nov., isolated from stalactites in a lava cave and emended description of the genus Conexibacter.</title>
        <authorList>
            <person name="Lee S.D."/>
        </authorList>
    </citation>
    <scope>NUCLEOTIDE SEQUENCE [LARGE SCALE GENOMIC DNA]</scope>
    <source>
        <strain evidence="3">KCTC 39840</strain>
    </source>
</reference>
<dbReference type="InterPro" id="IPR000868">
    <property type="entry name" value="Isochorismatase-like_dom"/>
</dbReference>
<comment type="caution">
    <text evidence="2">The sequence shown here is derived from an EMBL/GenBank/DDBJ whole genome shotgun (WGS) entry which is preliminary data.</text>
</comment>
<proteinExistence type="predicted"/>
<feature type="domain" description="Isochorismatase-like" evidence="1">
    <location>
        <begin position="13"/>
        <end position="158"/>
    </location>
</feature>
<evidence type="ECO:0000259" key="1">
    <source>
        <dbReference type="Pfam" id="PF00857"/>
    </source>
</evidence>
<dbReference type="SUPFAM" id="SSF52499">
    <property type="entry name" value="Isochorismatase-like hydrolases"/>
    <property type="match status" value="1"/>
</dbReference>
<sequence>MSAPARTLDRGRTALVVIDVQDGFEKAVPEFGAVAEQTAILVQGARILGLPVVVTEQYPKGLGETTATVRDALDGTPRLPKTVFSAARADGFDLDGRDQALVCGIEAHICVSQTAHDLLGQGVEVHVASDAVSSRTAANRELGLRKMQESGAIVTSVETALFELLGAAGSDEFKAIQKLVI</sequence>
<dbReference type="Pfam" id="PF00857">
    <property type="entry name" value="Isochorismatase"/>
    <property type="match status" value="1"/>
</dbReference>
<evidence type="ECO:0000313" key="3">
    <source>
        <dbReference type="Proteomes" id="UP001284601"/>
    </source>
</evidence>
<name>A0ABU4HPI4_9ACTN</name>
<gene>
    <name evidence="2" type="ORF">R7226_12600</name>
</gene>
<accession>A0ABU4HPI4</accession>
<protein>
    <submittedName>
        <fullName evidence="2">Isochorismatase family protein</fullName>
    </submittedName>
</protein>
<dbReference type="PANTHER" id="PTHR14119:SF3">
    <property type="entry name" value="ISOCHORISMATASE DOMAIN-CONTAINING PROTEIN 2"/>
    <property type="match status" value="1"/>
</dbReference>
<dbReference type="Gene3D" id="3.40.50.850">
    <property type="entry name" value="Isochorismatase-like"/>
    <property type="match status" value="1"/>
</dbReference>
<dbReference type="RefSeq" id="WP_318597519.1">
    <property type="nucleotide sequence ID" value="NZ_JAWSTH010000028.1"/>
</dbReference>
<dbReference type="PANTHER" id="PTHR14119">
    <property type="entry name" value="HYDROLASE"/>
    <property type="match status" value="1"/>
</dbReference>
<keyword evidence="3" id="KW-1185">Reference proteome</keyword>
<organism evidence="2 3">
    <name type="scientific">Conexibacter stalactiti</name>
    <dbReference type="NCBI Taxonomy" id="1940611"/>
    <lineage>
        <taxon>Bacteria</taxon>
        <taxon>Bacillati</taxon>
        <taxon>Actinomycetota</taxon>
        <taxon>Thermoleophilia</taxon>
        <taxon>Solirubrobacterales</taxon>
        <taxon>Conexibacteraceae</taxon>
        <taxon>Conexibacter</taxon>
    </lineage>
</organism>
<dbReference type="Proteomes" id="UP001284601">
    <property type="component" value="Unassembled WGS sequence"/>
</dbReference>
<dbReference type="InterPro" id="IPR036380">
    <property type="entry name" value="Isochorismatase-like_sf"/>
</dbReference>
<dbReference type="EMBL" id="JAWSTH010000028">
    <property type="protein sequence ID" value="MDW5595182.1"/>
    <property type="molecule type" value="Genomic_DNA"/>
</dbReference>
<evidence type="ECO:0000313" key="2">
    <source>
        <dbReference type="EMBL" id="MDW5595182.1"/>
    </source>
</evidence>